<organism evidence="2 3">
    <name type="scientific">Micromonospora inaquosa</name>
    <dbReference type="NCBI Taxonomy" id="2203716"/>
    <lineage>
        <taxon>Bacteria</taxon>
        <taxon>Bacillati</taxon>
        <taxon>Actinomycetota</taxon>
        <taxon>Actinomycetes</taxon>
        <taxon>Micromonosporales</taxon>
        <taxon>Micromonosporaceae</taxon>
        <taxon>Micromonospora</taxon>
    </lineage>
</organism>
<accession>A0A3N9WUX7</accession>
<feature type="compositionally biased region" description="Basic and acidic residues" evidence="1">
    <location>
        <begin position="1"/>
        <end position="17"/>
    </location>
</feature>
<sequence>MVTDHDLGNKPCTKEGFHGACGAGRPAPTSGPAVVGRRSVGPDRGGYRNRSVPKRRVRLTDGSQAGRVVG</sequence>
<dbReference type="AlphaFoldDB" id="A0A3N9WUX7"/>
<dbReference type="Proteomes" id="UP000282312">
    <property type="component" value="Unassembled WGS sequence"/>
</dbReference>
<feature type="region of interest" description="Disordered" evidence="1">
    <location>
        <begin position="1"/>
        <end position="70"/>
    </location>
</feature>
<proteinExistence type="predicted"/>
<keyword evidence="3" id="KW-1185">Reference proteome</keyword>
<evidence type="ECO:0000256" key="1">
    <source>
        <dbReference type="SAM" id="MobiDB-lite"/>
    </source>
</evidence>
<name>A0A3N9WUX7_9ACTN</name>
<protein>
    <submittedName>
        <fullName evidence="2">Uncharacterized protein</fullName>
    </submittedName>
</protein>
<evidence type="ECO:0000313" key="3">
    <source>
        <dbReference type="Proteomes" id="UP000282312"/>
    </source>
</evidence>
<evidence type="ECO:0000313" key="2">
    <source>
        <dbReference type="EMBL" id="RQX04611.1"/>
    </source>
</evidence>
<reference evidence="2 3" key="1">
    <citation type="submission" date="2018-05" db="EMBL/GenBank/DDBJ databases">
        <title>Micromonospora from Atacama Desert.</title>
        <authorList>
            <person name="Carro L."/>
            <person name="Goodfellow M."/>
            <person name="Klenk H.-P."/>
        </authorList>
    </citation>
    <scope>NUCLEOTIDE SEQUENCE [LARGE SCALE GENOMIC DNA]</scope>
    <source>
        <strain evidence="2 3">LB39</strain>
    </source>
</reference>
<dbReference type="EMBL" id="QGSZ01000173">
    <property type="protein sequence ID" value="RQX04611.1"/>
    <property type="molecule type" value="Genomic_DNA"/>
</dbReference>
<comment type="caution">
    <text evidence="2">The sequence shown here is derived from an EMBL/GenBank/DDBJ whole genome shotgun (WGS) entry which is preliminary data.</text>
</comment>
<gene>
    <name evidence="2" type="ORF">DLJ59_09330</name>
</gene>